<dbReference type="GO" id="GO:0005524">
    <property type="term" value="F:ATP binding"/>
    <property type="evidence" value="ECO:0007669"/>
    <property type="project" value="UniProtKB-KW"/>
</dbReference>
<evidence type="ECO:0000256" key="1">
    <source>
        <dbReference type="ARBA" id="ARBA00022598"/>
    </source>
</evidence>
<feature type="domain" description="Mur ligase C-terminal" evidence="4">
    <location>
        <begin position="278"/>
        <end position="402"/>
    </location>
</feature>
<evidence type="ECO:0000313" key="7">
    <source>
        <dbReference type="Proteomes" id="UP000229112"/>
    </source>
</evidence>
<dbReference type="EMBL" id="PFAY01000002">
    <property type="protein sequence ID" value="PIT93404.1"/>
    <property type="molecule type" value="Genomic_DNA"/>
</dbReference>
<dbReference type="PANTHER" id="PTHR43024">
    <property type="entry name" value="UDP-N-ACETYLMURAMOYL-TRIPEPTIDE--D-ALANYL-D-ALANINE LIGASE"/>
    <property type="match status" value="1"/>
</dbReference>
<proteinExistence type="predicted"/>
<comment type="caution">
    <text evidence="6">The sequence shown here is derived from an EMBL/GenBank/DDBJ whole genome shotgun (WGS) entry which is preliminary data.</text>
</comment>
<feature type="domain" description="Mur ligase central" evidence="5">
    <location>
        <begin position="31"/>
        <end position="75"/>
    </location>
</feature>
<dbReference type="InterPro" id="IPR036565">
    <property type="entry name" value="Mur-like_cat_sf"/>
</dbReference>
<evidence type="ECO:0008006" key="8">
    <source>
        <dbReference type="Google" id="ProtNLM"/>
    </source>
</evidence>
<dbReference type="GO" id="GO:0016881">
    <property type="term" value="F:acid-amino acid ligase activity"/>
    <property type="evidence" value="ECO:0007669"/>
    <property type="project" value="InterPro"/>
</dbReference>
<dbReference type="Pfam" id="PF08245">
    <property type="entry name" value="Mur_ligase_M"/>
    <property type="match status" value="2"/>
</dbReference>
<keyword evidence="2" id="KW-0547">Nucleotide-binding</keyword>
<dbReference type="InterPro" id="IPR051046">
    <property type="entry name" value="MurCDEF_CellWall_CoF430Synth"/>
</dbReference>
<organism evidence="6 7">
    <name type="scientific">Candidatus Harrisonbacteria bacterium CG10_big_fil_rev_8_21_14_0_10_38_8</name>
    <dbReference type="NCBI Taxonomy" id="1974582"/>
    <lineage>
        <taxon>Bacteria</taxon>
        <taxon>Candidatus Harrisoniibacteriota</taxon>
    </lineage>
</organism>
<accession>A0A2M6WKZ6</accession>
<dbReference type="InterPro" id="IPR036615">
    <property type="entry name" value="Mur_ligase_C_dom_sf"/>
</dbReference>
<dbReference type="AlphaFoldDB" id="A0A2M6WKZ6"/>
<dbReference type="Gene3D" id="3.90.190.20">
    <property type="entry name" value="Mur ligase, C-terminal domain"/>
    <property type="match status" value="1"/>
</dbReference>
<keyword evidence="3" id="KW-0067">ATP-binding</keyword>
<evidence type="ECO:0000259" key="4">
    <source>
        <dbReference type="Pfam" id="PF02875"/>
    </source>
</evidence>
<name>A0A2M6WKZ6_9BACT</name>
<evidence type="ECO:0000256" key="2">
    <source>
        <dbReference type="ARBA" id="ARBA00022741"/>
    </source>
</evidence>
<feature type="domain" description="Mur ligase central" evidence="5">
    <location>
        <begin position="105"/>
        <end position="255"/>
    </location>
</feature>
<reference evidence="7" key="1">
    <citation type="submission" date="2017-09" db="EMBL/GenBank/DDBJ databases">
        <title>Depth-based differentiation of microbial function through sediment-hosted aquifers and enrichment of novel symbionts in the deep terrestrial subsurface.</title>
        <authorList>
            <person name="Probst A.J."/>
            <person name="Ladd B."/>
            <person name="Jarett J.K."/>
            <person name="Geller-Mcgrath D.E."/>
            <person name="Sieber C.M.K."/>
            <person name="Emerson J.B."/>
            <person name="Anantharaman K."/>
            <person name="Thomas B.C."/>
            <person name="Malmstrom R."/>
            <person name="Stieglmeier M."/>
            <person name="Klingl A."/>
            <person name="Woyke T."/>
            <person name="Ryan C.M."/>
            <person name="Banfield J.F."/>
        </authorList>
    </citation>
    <scope>NUCLEOTIDE SEQUENCE [LARGE SCALE GENOMIC DNA]</scope>
</reference>
<dbReference type="SUPFAM" id="SSF53623">
    <property type="entry name" value="MurD-like peptide ligases, catalytic domain"/>
    <property type="match status" value="1"/>
</dbReference>
<keyword evidence="1" id="KW-0436">Ligase</keyword>
<dbReference type="SUPFAM" id="SSF53244">
    <property type="entry name" value="MurD-like peptide ligases, peptide-binding domain"/>
    <property type="match status" value="1"/>
</dbReference>
<dbReference type="InterPro" id="IPR004101">
    <property type="entry name" value="Mur_ligase_C"/>
</dbReference>
<protein>
    <recommendedName>
        <fullName evidence="8">UDP-N-acetylmuramoyl-tripeptide--D-alanyl-D-alanine ligase</fullName>
    </recommendedName>
</protein>
<evidence type="ECO:0000259" key="5">
    <source>
        <dbReference type="Pfam" id="PF08245"/>
    </source>
</evidence>
<dbReference type="Pfam" id="PF02875">
    <property type="entry name" value="Mur_ligase_C"/>
    <property type="match status" value="1"/>
</dbReference>
<dbReference type="InterPro" id="IPR013221">
    <property type="entry name" value="Mur_ligase_cen"/>
</dbReference>
<sequence length="423" mass="47425">MKLYLKTTLIKILRILSRLTIKKFNPEIIGVTGTAGKTSAKEAIYSVLRSQWQVRATHDNYNNEIGLPLTILGNYKKTGGFSFWIPVIIICTLRLCIPRKLLSYPDILVLEYAADRPGDIKYLISIAKPHISIVTAIGEIPVHVEFYEDIGSVIREKAKLIDCLNVGDLAILNMDDKKTFEMKDKTRAKIVTYGFNNKADIRLSNFETKTEKIGRANKPIGISFKLEYKESFIPIRVPGTIGKAQAYAIAAATAVGIHKNMHLIKISEALSYYQPIRRRTSIVYGYKNSVIIDDSYNSSPLALENAIEAVKEIQGKRKIAILGDMRELGSYSNKAHKQAGRSTAKVFSHLITIGTQAKIIADEAVRVGMNIKNVETYESVEELLPEIRKKIRSQDIVLAKGSLAIGIYKLVDELTREREPLKK</sequence>
<evidence type="ECO:0000256" key="3">
    <source>
        <dbReference type="ARBA" id="ARBA00022840"/>
    </source>
</evidence>
<dbReference type="PANTHER" id="PTHR43024:SF1">
    <property type="entry name" value="UDP-N-ACETYLMURAMOYL-TRIPEPTIDE--D-ALANYL-D-ALANINE LIGASE"/>
    <property type="match status" value="1"/>
</dbReference>
<gene>
    <name evidence="6" type="ORF">COU06_00325</name>
</gene>
<dbReference type="Gene3D" id="3.40.1190.10">
    <property type="entry name" value="Mur-like, catalytic domain"/>
    <property type="match status" value="1"/>
</dbReference>
<evidence type="ECO:0000313" key="6">
    <source>
        <dbReference type="EMBL" id="PIT93404.1"/>
    </source>
</evidence>
<dbReference type="Proteomes" id="UP000229112">
    <property type="component" value="Unassembled WGS sequence"/>
</dbReference>